<dbReference type="Pfam" id="PF00392">
    <property type="entry name" value="GntR"/>
    <property type="match status" value="1"/>
</dbReference>
<dbReference type="Gene3D" id="1.10.10.10">
    <property type="entry name" value="Winged helix-like DNA-binding domain superfamily/Winged helix DNA-binding domain"/>
    <property type="match status" value="1"/>
</dbReference>
<keyword evidence="5" id="KW-0804">Transcription</keyword>
<dbReference type="InterPro" id="IPR004839">
    <property type="entry name" value="Aminotransferase_I/II_large"/>
</dbReference>
<keyword evidence="2" id="KW-0663">Pyridoxal phosphate</keyword>
<dbReference type="InterPro" id="IPR051446">
    <property type="entry name" value="HTH_trans_reg/aminotransferase"/>
</dbReference>
<dbReference type="InterPro" id="IPR015424">
    <property type="entry name" value="PyrdxlP-dep_Trfase"/>
</dbReference>
<dbReference type="InterPro" id="IPR015421">
    <property type="entry name" value="PyrdxlP-dep_Trfase_major"/>
</dbReference>
<evidence type="ECO:0000256" key="6">
    <source>
        <dbReference type="SAM" id="MobiDB-lite"/>
    </source>
</evidence>
<dbReference type="GO" id="GO:0003677">
    <property type="term" value="F:DNA binding"/>
    <property type="evidence" value="ECO:0007669"/>
    <property type="project" value="UniProtKB-KW"/>
</dbReference>
<dbReference type="EMBL" id="QYUK01000011">
    <property type="protein sequence ID" value="RJF87199.1"/>
    <property type="molecule type" value="Genomic_DNA"/>
</dbReference>
<dbReference type="PANTHER" id="PTHR46577">
    <property type="entry name" value="HTH-TYPE TRANSCRIPTIONAL REGULATORY PROTEIN GABR"/>
    <property type="match status" value="1"/>
</dbReference>
<reference evidence="9 10" key="1">
    <citation type="submission" date="2018-09" db="EMBL/GenBank/DDBJ databases">
        <authorList>
            <person name="Zhu H."/>
        </authorList>
    </citation>
    <scope>NUCLEOTIDE SEQUENCE [LARGE SCALE GENOMIC DNA]</scope>
    <source>
        <strain evidence="9 10">K1W22B-8</strain>
    </source>
</reference>
<accession>A0A418WB23</accession>
<comment type="similarity">
    <text evidence="1">In the C-terminal section; belongs to the class-I pyridoxal-phosphate-dependent aminotransferase family.</text>
</comment>
<keyword evidence="9" id="KW-0032">Aminotransferase</keyword>
<feature type="domain" description="HTH gntR-type" evidence="8">
    <location>
        <begin position="66"/>
        <end position="110"/>
    </location>
</feature>
<feature type="compositionally biased region" description="Basic and acidic residues" evidence="6">
    <location>
        <begin position="29"/>
        <end position="38"/>
    </location>
</feature>
<name>A0A418WB23_9PROT</name>
<keyword evidence="4" id="KW-0238">DNA-binding</keyword>
<dbReference type="SUPFAM" id="SSF53383">
    <property type="entry name" value="PLP-dependent transferases"/>
    <property type="match status" value="1"/>
</dbReference>
<comment type="caution">
    <text evidence="9">The sequence shown here is derived from an EMBL/GenBank/DDBJ whole genome shotgun (WGS) entry which is preliminary data.</text>
</comment>
<evidence type="ECO:0000313" key="10">
    <source>
        <dbReference type="Proteomes" id="UP000284605"/>
    </source>
</evidence>
<evidence type="ECO:0000256" key="4">
    <source>
        <dbReference type="ARBA" id="ARBA00023125"/>
    </source>
</evidence>
<dbReference type="Gene3D" id="3.40.640.10">
    <property type="entry name" value="Type I PLP-dependent aspartate aminotransferase-like (Major domain)"/>
    <property type="match status" value="1"/>
</dbReference>
<dbReference type="InterPro" id="IPR000524">
    <property type="entry name" value="Tscrpt_reg_HTH_GntR"/>
</dbReference>
<evidence type="ECO:0000256" key="1">
    <source>
        <dbReference type="ARBA" id="ARBA00005384"/>
    </source>
</evidence>
<proteinExistence type="inferred from homology"/>
<dbReference type="SUPFAM" id="SSF46785">
    <property type="entry name" value="Winged helix' DNA-binding domain"/>
    <property type="match status" value="1"/>
</dbReference>
<evidence type="ECO:0000256" key="2">
    <source>
        <dbReference type="ARBA" id="ARBA00022898"/>
    </source>
</evidence>
<dbReference type="GO" id="GO:0003700">
    <property type="term" value="F:DNA-binding transcription factor activity"/>
    <property type="evidence" value="ECO:0007669"/>
    <property type="project" value="InterPro"/>
</dbReference>
<evidence type="ECO:0000256" key="3">
    <source>
        <dbReference type="ARBA" id="ARBA00023015"/>
    </source>
</evidence>
<dbReference type="CDD" id="cd00609">
    <property type="entry name" value="AAT_like"/>
    <property type="match status" value="1"/>
</dbReference>
<dbReference type="AlphaFoldDB" id="A0A418WB23"/>
<keyword evidence="9" id="KW-0808">Transferase</keyword>
<organism evidence="9 10">
    <name type="scientific">Oleomonas cavernae</name>
    <dbReference type="NCBI Taxonomy" id="2320859"/>
    <lineage>
        <taxon>Bacteria</taxon>
        <taxon>Pseudomonadati</taxon>
        <taxon>Pseudomonadota</taxon>
        <taxon>Alphaproteobacteria</taxon>
        <taxon>Acetobacterales</taxon>
        <taxon>Acetobacteraceae</taxon>
        <taxon>Oleomonas</taxon>
    </lineage>
</organism>
<keyword evidence="10" id="KW-1185">Reference proteome</keyword>
<keyword evidence="3" id="KW-0805">Transcription regulation</keyword>
<dbReference type="GO" id="GO:0008483">
    <property type="term" value="F:transaminase activity"/>
    <property type="evidence" value="ECO:0007669"/>
    <property type="project" value="UniProtKB-KW"/>
</dbReference>
<gene>
    <name evidence="9" type="ORF">D3874_09305</name>
</gene>
<feature type="region of interest" description="Disordered" evidence="6">
    <location>
        <begin position="13"/>
        <end position="70"/>
    </location>
</feature>
<dbReference type="GO" id="GO:0030170">
    <property type="term" value="F:pyridoxal phosphate binding"/>
    <property type="evidence" value="ECO:0007669"/>
    <property type="project" value="InterPro"/>
</dbReference>
<dbReference type="PANTHER" id="PTHR46577:SF1">
    <property type="entry name" value="HTH-TYPE TRANSCRIPTIONAL REGULATORY PROTEIN GABR"/>
    <property type="match status" value="1"/>
</dbReference>
<feature type="domain" description="Aminotransferase class I/classII large" evidence="7">
    <location>
        <begin position="176"/>
        <end position="501"/>
    </location>
</feature>
<dbReference type="InterPro" id="IPR036390">
    <property type="entry name" value="WH_DNA-bd_sf"/>
</dbReference>
<evidence type="ECO:0000313" key="9">
    <source>
        <dbReference type="EMBL" id="RJF87199.1"/>
    </source>
</evidence>
<dbReference type="Pfam" id="PF00155">
    <property type="entry name" value="Aminotran_1_2"/>
    <property type="match status" value="1"/>
</dbReference>
<evidence type="ECO:0000259" key="8">
    <source>
        <dbReference type="Pfam" id="PF00392"/>
    </source>
</evidence>
<sequence>MPPGDRQLGLAVVLRKGPRSVETGNQDGDSPHRRDCRFARPGRACAPDPAALRSAAGRDSGRPPCPGARLPASRRLAGQLDLGRNTVIAVFERLAADGFVEARGAAGTVVARIDSALLLRHRAQKPATGALSARGAALAAIDRGTGDKSGPFVPGLPALDLFPGDLWARLVARRLRQSSAALLGFGHAQGWPPLREAIARHLADSRGIVADPATVVITTGAQGALDFVARLLCDVGDPVWIEDPGYLGARGAFTAAGLRLVPVPVDEEGLRVDDATAREARPRLVYVTPSHQYPTGVAMSLPRRLALLAAAEAAGAWVIEDDYDSEFRFDGPPLAPLHNLDSGGRVIYIGTLGKALAPALRVGFALLPQPLAAQAAIALRHTGQAPPPLIQATLADFIADGHFAAHLRKLKPIYAERRAALIEACGRSLGGLGSIMRAEAGIQVALRLHRLDDRAAAAAAAGAGIVAPALSRAAIGPSAPSGLQLGFAAVDVAAIEAGVARLAGVLRDLDARATRPG</sequence>
<dbReference type="Proteomes" id="UP000284605">
    <property type="component" value="Unassembled WGS sequence"/>
</dbReference>
<dbReference type="InterPro" id="IPR036388">
    <property type="entry name" value="WH-like_DNA-bd_sf"/>
</dbReference>
<protein>
    <submittedName>
        <fullName evidence="9">PLP-dependent aminotransferase family protein</fullName>
    </submittedName>
</protein>
<evidence type="ECO:0000259" key="7">
    <source>
        <dbReference type="Pfam" id="PF00155"/>
    </source>
</evidence>
<evidence type="ECO:0000256" key="5">
    <source>
        <dbReference type="ARBA" id="ARBA00023163"/>
    </source>
</evidence>